<dbReference type="PROSITE" id="PS50222">
    <property type="entry name" value="EF_HAND_2"/>
    <property type="match status" value="1"/>
</dbReference>
<dbReference type="Proteomes" id="UP001597102">
    <property type="component" value="Unassembled WGS sequence"/>
</dbReference>
<evidence type="ECO:0000313" key="4">
    <source>
        <dbReference type="Proteomes" id="UP001597102"/>
    </source>
</evidence>
<dbReference type="EMBL" id="JBHTJO010000001">
    <property type="protein sequence ID" value="MFD0986534.1"/>
    <property type="molecule type" value="Genomic_DNA"/>
</dbReference>
<accession>A0ABW3J8Z3</accession>
<dbReference type="RefSeq" id="WP_379086846.1">
    <property type="nucleotide sequence ID" value="NZ_JBHTJO010000001.1"/>
</dbReference>
<feature type="signal peptide" evidence="1">
    <location>
        <begin position="1"/>
        <end position="21"/>
    </location>
</feature>
<dbReference type="PROSITE" id="PS00018">
    <property type="entry name" value="EF_HAND_1"/>
    <property type="match status" value="2"/>
</dbReference>
<dbReference type="Gene3D" id="1.10.238.10">
    <property type="entry name" value="EF-hand"/>
    <property type="match status" value="1"/>
</dbReference>
<keyword evidence="4" id="KW-1185">Reference proteome</keyword>
<name>A0ABW3J8Z3_9HYPH</name>
<feature type="domain" description="EF-hand" evidence="2">
    <location>
        <begin position="19"/>
        <end position="54"/>
    </location>
</feature>
<sequence>MTKTWVALAAAVLLFSGSAMAAEWAESFTELDADGSGSISRAEFNKLPEVIGDATFAPTFNALDENNSNSVSKSEWENGASMKEEYGTRFRECDKSWC</sequence>
<dbReference type="SUPFAM" id="SSF47473">
    <property type="entry name" value="EF-hand"/>
    <property type="match status" value="1"/>
</dbReference>
<feature type="chain" id="PRO_5045811358" description="EF-hand domain-containing protein" evidence="1">
    <location>
        <begin position="22"/>
        <end position="98"/>
    </location>
</feature>
<evidence type="ECO:0000256" key="1">
    <source>
        <dbReference type="SAM" id="SignalP"/>
    </source>
</evidence>
<keyword evidence="1" id="KW-0732">Signal</keyword>
<dbReference type="InterPro" id="IPR011992">
    <property type="entry name" value="EF-hand-dom_pair"/>
</dbReference>
<evidence type="ECO:0000259" key="2">
    <source>
        <dbReference type="PROSITE" id="PS50222"/>
    </source>
</evidence>
<comment type="caution">
    <text evidence="3">The sequence shown here is derived from an EMBL/GenBank/DDBJ whole genome shotgun (WGS) entry which is preliminary data.</text>
</comment>
<proteinExistence type="predicted"/>
<gene>
    <name evidence="3" type="ORF">ACFQ2F_05430</name>
</gene>
<dbReference type="Pfam" id="PF13202">
    <property type="entry name" value="EF-hand_5"/>
    <property type="match status" value="2"/>
</dbReference>
<evidence type="ECO:0000313" key="3">
    <source>
        <dbReference type="EMBL" id="MFD0986534.1"/>
    </source>
</evidence>
<reference evidence="4" key="1">
    <citation type="journal article" date="2019" name="Int. J. Syst. Evol. Microbiol.">
        <title>The Global Catalogue of Microorganisms (GCM) 10K type strain sequencing project: providing services to taxonomists for standard genome sequencing and annotation.</title>
        <authorList>
            <consortium name="The Broad Institute Genomics Platform"/>
            <consortium name="The Broad Institute Genome Sequencing Center for Infectious Disease"/>
            <person name="Wu L."/>
            <person name="Ma J."/>
        </authorList>
    </citation>
    <scope>NUCLEOTIDE SEQUENCE [LARGE SCALE GENOMIC DNA]</scope>
    <source>
        <strain evidence="4">CCUG 61697</strain>
    </source>
</reference>
<organism evidence="3 4">
    <name type="scientific">Methyloligella solikamskensis</name>
    <dbReference type="NCBI Taxonomy" id="1177756"/>
    <lineage>
        <taxon>Bacteria</taxon>
        <taxon>Pseudomonadati</taxon>
        <taxon>Pseudomonadota</taxon>
        <taxon>Alphaproteobacteria</taxon>
        <taxon>Hyphomicrobiales</taxon>
        <taxon>Hyphomicrobiaceae</taxon>
        <taxon>Methyloligella</taxon>
    </lineage>
</organism>
<protein>
    <recommendedName>
        <fullName evidence="2">EF-hand domain-containing protein</fullName>
    </recommendedName>
</protein>
<dbReference type="InterPro" id="IPR002048">
    <property type="entry name" value="EF_hand_dom"/>
</dbReference>
<dbReference type="InterPro" id="IPR018247">
    <property type="entry name" value="EF_Hand_1_Ca_BS"/>
</dbReference>